<reference evidence="8" key="2">
    <citation type="submission" date="2020-10" db="EMBL/GenBank/DDBJ databases">
        <authorList>
            <person name="Cooper E.A."/>
            <person name="Brenton Z.W."/>
            <person name="Flinn B.S."/>
            <person name="Jenkins J."/>
            <person name="Shu S."/>
            <person name="Flowers D."/>
            <person name="Luo F."/>
            <person name="Wang Y."/>
            <person name="Xia P."/>
            <person name="Barry K."/>
            <person name="Daum C."/>
            <person name="Lipzen A."/>
            <person name="Yoshinaga Y."/>
            <person name="Schmutz J."/>
            <person name="Saski C."/>
            <person name="Vermerris W."/>
            <person name="Kresovich S."/>
        </authorList>
    </citation>
    <scope>NUCLEOTIDE SEQUENCE</scope>
</reference>
<feature type="domain" description="3-oxo-5-alpha-steroid 4-dehydrogenase C-terminal" evidence="7">
    <location>
        <begin position="170"/>
        <end position="286"/>
    </location>
</feature>
<dbReference type="GO" id="GO:0016627">
    <property type="term" value="F:oxidoreductase activity, acting on the CH-CH group of donors"/>
    <property type="evidence" value="ECO:0007669"/>
    <property type="project" value="InterPro"/>
</dbReference>
<sequence>MWPSTTSWLPFLYPPPGSAYVAAMSAVSLVSMANAGLAELRGEHMAYSKFWHVVAGGGNNNKRGGGGGGTGALLMRSRDGMLLAYAPALLAAAASFAVPGAVEGARAQLLSAALAAHFLKRVLEVLFVHRYSGSMPLGTAATISCSYLLSTATMIYAQHLSHDLPDPAVDMLYPGVLVFAVGLAGNFYHHYLLSRLRARTGDGGGDDKGYKIPRGGLFGLVTCPHYLFEILAFFGFAMIAQTLYALAVATGTAAYLAGRSCATRRWYQSKFQEFPPRIKALLPYVL</sequence>
<reference evidence="8" key="1">
    <citation type="journal article" date="2019" name="BMC Genomics">
        <title>A new reference genome for Sorghum bicolor reveals high levels of sequence similarity between sweet and grain genotypes: implications for the genetics of sugar metabolism.</title>
        <authorList>
            <person name="Cooper E.A."/>
            <person name="Brenton Z.W."/>
            <person name="Flinn B.S."/>
            <person name="Jenkins J."/>
            <person name="Shu S."/>
            <person name="Flowers D."/>
            <person name="Luo F."/>
            <person name="Wang Y."/>
            <person name="Xia P."/>
            <person name="Barry K."/>
            <person name="Daum C."/>
            <person name="Lipzen A."/>
            <person name="Yoshinaga Y."/>
            <person name="Schmutz J."/>
            <person name="Saski C."/>
            <person name="Vermerris W."/>
            <person name="Kresovich S."/>
        </authorList>
    </citation>
    <scope>NUCLEOTIDE SEQUENCE</scope>
</reference>
<evidence type="ECO:0000256" key="5">
    <source>
        <dbReference type="ARBA" id="ARBA00023136"/>
    </source>
</evidence>
<protein>
    <recommendedName>
        <fullName evidence="7">3-oxo-5-alpha-steroid 4-dehydrogenase C-terminal domain-containing protein</fullName>
    </recommendedName>
</protein>
<evidence type="ECO:0000313" key="9">
    <source>
        <dbReference type="Proteomes" id="UP000807115"/>
    </source>
</evidence>
<keyword evidence="5 6" id="KW-0472">Membrane</keyword>
<dbReference type="InterPro" id="IPR039357">
    <property type="entry name" value="SRD5A/TECR"/>
</dbReference>
<dbReference type="GO" id="GO:0006629">
    <property type="term" value="P:lipid metabolic process"/>
    <property type="evidence" value="ECO:0007669"/>
    <property type="project" value="InterPro"/>
</dbReference>
<feature type="transmembrane region" description="Helical" evidence="6">
    <location>
        <begin position="82"/>
        <end position="102"/>
    </location>
</feature>
<evidence type="ECO:0000313" key="8">
    <source>
        <dbReference type="EMBL" id="KAG0541709.1"/>
    </source>
</evidence>
<dbReference type="Gene3D" id="1.20.120.1630">
    <property type="match status" value="1"/>
</dbReference>
<organism evidence="8 9">
    <name type="scientific">Sorghum bicolor</name>
    <name type="common">Sorghum</name>
    <name type="synonym">Sorghum vulgare</name>
    <dbReference type="NCBI Taxonomy" id="4558"/>
    <lineage>
        <taxon>Eukaryota</taxon>
        <taxon>Viridiplantae</taxon>
        <taxon>Streptophyta</taxon>
        <taxon>Embryophyta</taxon>
        <taxon>Tracheophyta</taxon>
        <taxon>Spermatophyta</taxon>
        <taxon>Magnoliopsida</taxon>
        <taxon>Liliopsida</taxon>
        <taxon>Poales</taxon>
        <taxon>Poaceae</taxon>
        <taxon>PACMAD clade</taxon>
        <taxon>Panicoideae</taxon>
        <taxon>Andropogonodae</taxon>
        <taxon>Andropogoneae</taxon>
        <taxon>Sorghinae</taxon>
        <taxon>Sorghum</taxon>
    </lineage>
</organism>
<gene>
    <name evidence="8" type="ORF">BDA96_02G040700</name>
</gene>
<comment type="subcellular location">
    <subcellularLocation>
        <location evidence="1">Membrane</location>
        <topology evidence="1">Multi-pass membrane protein</topology>
    </subcellularLocation>
</comment>
<evidence type="ECO:0000256" key="1">
    <source>
        <dbReference type="ARBA" id="ARBA00004141"/>
    </source>
</evidence>
<feature type="transmembrane region" description="Helical" evidence="6">
    <location>
        <begin position="243"/>
        <end position="262"/>
    </location>
</feature>
<dbReference type="InterPro" id="IPR001104">
    <property type="entry name" value="3-oxo-5_a-steroid_4-DH_C"/>
</dbReference>
<dbReference type="Pfam" id="PF02544">
    <property type="entry name" value="Steroid_dh"/>
    <property type="match status" value="1"/>
</dbReference>
<accession>A0A921RJX0</accession>
<dbReference type="Proteomes" id="UP000807115">
    <property type="component" value="Chromosome 2"/>
</dbReference>
<dbReference type="FunFam" id="1.20.120.1630:FF:000017">
    <property type="entry name" value="3-oxo-5-alpha-steroid 4-dehydrogenase family protein"/>
    <property type="match status" value="1"/>
</dbReference>
<evidence type="ECO:0000259" key="7">
    <source>
        <dbReference type="Pfam" id="PF02544"/>
    </source>
</evidence>
<keyword evidence="4 6" id="KW-1133">Transmembrane helix</keyword>
<evidence type="ECO:0000256" key="3">
    <source>
        <dbReference type="ARBA" id="ARBA00022692"/>
    </source>
</evidence>
<evidence type="ECO:0000256" key="6">
    <source>
        <dbReference type="SAM" id="Phobius"/>
    </source>
</evidence>
<dbReference type="PANTHER" id="PTHR10556:SF35">
    <property type="entry name" value="3-OXO-5-ALPHA-STEROID 4-DEHYDROGENASE FAMILY PROTEIN"/>
    <property type="match status" value="1"/>
</dbReference>
<dbReference type="EMBL" id="CM027681">
    <property type="protein sequence ID" value="KAG0541709.1"/>
    <property type="molecule type" value="Genomic_DNA"/>
</dbReference>
<keyword evidence="3 6" id="KW-0812">Transmembrane</keyword>
<name>A0A921RJX0_SORBI</name>
<dbReference type="AlphaFoldDB" id="A0A921RJX0"/>
<comment type="similarity">
    <text evidence="2">Belongs to the steroid 5-alpha reductase family.</text>
</comment>
<dbReference type="PANTHER" id="PTHR10556">
    <property type="entry name" value="3-OXO-5-ALPHA-STEROID 4-DEHYDROGENASE"/>
    <property type="match status" value="1"/>
</dbReference>
<evidence type="ECO:0000256" key="2">
    <source>
        <dbReference type="ARBA" id="ARBA00007742"/>
    </source>
</evidence>
<evidence type="ECO:0000256" key="4">
    <source>
        <dbReference type="ARBA" id="ARBA00022989"/>
    </source>
</evidence>
<dbReference type="GO" id="GO:0016020">
    <property type="term" value="C:membrane"/>
    <property type="evidence" value="ECO:0007669"/>
    <property type="project" value="UniProtKB-SubCell"/>
</dbReference>
<dbReference type="PROSITE" id="PS50244">
    <property type="entry name" value="S5A_REDUCTASE"/>
    <property type="match status" value="1"/>
</dbReference>
<comment type="caution">
    <text evidence="8">The sequence shown here is derived from an EMBL/GenBank/DDBJ whole genome shotgun (WGS) entry which is preliminary data.</text>
</comment>
<feature type="transmembrane region" description="Helical" evidence="6">
    <location>
        <begin position="20"/>
        <end position="40"/>
    </location>
</feature>
<proteinExistence type="inferred from homology"/>
<feature type="transmembrane region" description="Helical" evidence="6">
    <location>
        <begin position="171"/>
        <end position="189"/>
    </location>
</feature>
<feature type="transmembrane region" description="Helical" evidence="6">
    <location>
        <begin position="217"/>
        <end position="237"/>
    </location>
</feature>